<comment type="cofactor">
    <cofactor evidence="1">
        <name>FAD</name>
        <dbReference type="ChEBI" id="CHEBI:57692"/>
    </cofactor>
</comment>
<dbReference type="Gene3D" id="3.30.43.10">
    <property type="entry name" value="Uridine Diphospho-n-acetylenolpyruvylglucosamine Reductase, domain 2"/>
    <property type="match status" value="1"/>
</dbReference>
<gene>
    <name evidence="7" type="ORF">ABL78_3006</name>
</gene>
<dbReference type="Pfam" id="PF01565">
    <property type="entry name" value="FAD_binding_4"/>
    <property type="match status" value="1"/>
</dbReference>
<proteinExistence type="inferred from homology"/>
<dbReference type="OrthoDB" id="5332616at2759"/>
<dbReference type="PROSITE" id="PS51387">
    <property type="entry name" value="FAD_PCMH"/>
    <property type="match status" value="1"/>
</dbReference>
<dbReference type="InterPro" id="IPR016166">
    <property type="entry name" value="FAD-bd_PCMH"/>
</dbReference>
<keyword evidence="8" id="KW-1185">Reference proteome</keyword>
<organism evidence="7 8">
    <name type="scientific">Leptomonas seymouri</name>
    <dbReference type="NCBI Taxonomy" id="5684"/>
    <lineage>
        <taxon>Eukaryota</taxon>
        <taxon>Discoba</taxon>
        <taxon>Euglenozoa</taxon>
        <taxon>Kinetoplastea</taxon>
        <taxon>Metakinetoplastina</taxon>
        <taxon>Trypanosomatida</taxon>
        <taxon>Trypanosomatidae</taxon>
        <taxon>Leishmaniinae</taxon>
        <taxon>Leptomonas</taxon>
    </lineage>
</organism>
<dbReference type="InterPro" id="IPR016171">
    <property type="entry name" value="Vanillyl_alc_oxidase_C-sub2"/>
</dbReference>
<feature type="domain" description="FAD-binding PCMH-type" evidence="6">
    <location>
        <begin position="65"/>
        <end position="244"/>
    </location>
</feature>
<evidence type="ECO:0000313" key="8">
    <source>
        <dbReference type="Proteomes" id="UP000038009"/>
    </source>
</evidence>
<dbReference type="InterPro" id="IPR016169">
    <property type="entry name" value="FAD-bd_PCMH_sub2"/>
</dbReference>
<dbReference type="InterPro" id="IPR036318">
    <property type="entry name" value="FAD-bd_PCMH-like_sf"/>
</dbReference>
<dbReference type="VEuPathDB" id="TriTrypDB:Lsey_0070_0030"/>
<dbReference type="Pfam" id="PF02913">
    <property type="entry name" value="FAD-oxidase_C"/>
    <property type="match status" value="1"/>
</dbReference>
<dbReference type="FunFam" id="3.30.43.10:FF:000011">
    <property type="entry name" value="D-lactate dehydrogenase (Cytochrome)"/>
    <property type="match status" value="1"/>
</dbReference>
<evidence type="ECO:0000256" key="3">
    <source>
        <dbReference type="ARBA" id="ARBA00022630"/>
    </source>
</evidence>
<dbReference type="GO" id="GO:0071949">
    <property type="term" value="F:FAD binding"/>
    <property type="evidence" value="ECO:0007669"/>
    <property type="project" value="InterPro"/>
</dbReference>
<dbReference type="EMBL" id="LJSK01000070">
    <property type="protein sequence ID" value="KPI87896.1"/>
    <property type="molecule type" value="Genomic_DNA"/>
</dbReference>
<dbReference type="PANTHER" id="PTHR43716:SF1">
    <property type="entry name" value="D-2-HYDROXYGLUTARATE DEHYDROGENASE, MITOCHONDRIAL"/>
    <property type="match status" value="1"/>
</dbReference>
<comment type="caution">
    <text evidence="7">The sequence shown here is derived from an EMBL/GenBank/DDBJ whole genome shotgun (WGS) entry which is preliminary data.</text>
</comment>
<dbReference type="Proteomes" id="UP000038009">
    <property type="component" value="Unassembled WGS sequence"/>
</dbReference>
<dbReference type="InterPro" id="IPR004113">
    <property type="entry name" value="FAD-bd_oxidored_4_C"/>
</dbReference>
<reference evidence="7 8" key="1">
    <citation type="journal article" date="2015" name="PLoS Pathog.">
        <title>Leptomonas seymouri: Adaptations to the Dixenous Life Cycle Analyzed by Genome Sequencing, Transcriptome Profiling and Co-infection with Leishmania donovani.</title>
        <authorList>
            <person name="Kraeva N."/>
            <person name="Butenko A."/>
            <person name="Hlavacova J."/>
            <person name="Kostygov A."/>
            <person name="Myskova J."/>
            <person name="Grybchuk D."/>
            <person name="Lestinova T."/>
            <person name="Votypka J."/>
            <person name="Volf P."/>
            <person name="Opperdoes F."/>
            <person name="Flegontov P."/>
            <person name="Lukes J."/>
            <person name="Yurchenko V."/>
        </authorList>
    </citation>
    <scope>NUCLEOTIDE SEQUENCE [LARGE SCALE GENOMIC DNA]</scope>
    <source>
        <strain evidence="7 8">ATCC 30220</strain>
    </source>
</reference>
<protein>
    <submittedName>
        <fullName evidence="7">Actin interacting protein-like protein</fullName>
    </submittedName>
</protein>
<keyword evidence="4" id="KW-0274">FAD</keyword>
<dbReference type="SUPFAM" id="SSF55103">
    <property type="entry name" value="FAD-linked oxidases, C-terminal domain"/>
    <property type="match status" value="1"/>
</dbReference>
<dbReference type="InterPro" id="IPR016167">
    <property type="entry name" value="FAD-bd_PCMH_sub1"/>
</dbReference>
<dbReference type="InterPro" id="IPR016164">
    <property type="entry name" value="FAD-linked_Oxase-like_C"/>
</dbReference>
<dbReference type="GO" id="GO:0005739">
    <property type="term" value="C:mitochondrion"/>
    <property type="evidence" value="ECO:0007669"/>
    <property type="project" value="TreeGrafter"/>
</dbReference>
<dbReference type="AlphaFoldDB" id="A0A0N0P6Q0"/>
<evidence type="ECO:0000256" key="1">
    <source>
        <dbReference type="ARBA" id="ARBA00001974"/>
    </source>
</evidence>
<dbReference type="PANTHER" id="PTHR43716">
    <property type="entry name" value="D-2-HYDROXYGLUTARATE DEHYDROGENASE, MITOCHONDRIAL"/>
    <property type="match status" value="1"/>
</dbReference>
<comment type="similarity">
    <text evidence="2">Belongs to the FAD-binding oxidoreductase/transferase type 4 family.</text>
</comment>
<dbReference type="OMA" id="YNEDWMR"/>
<dbReference type="Gene3D" id="3.30.70.2190">
    <property type="match status" value="1"/>
</dbReference>
<evidence type="ECO:0000256" key="4">
    <source>
        <dbReference type="ARBA" id="ARBA00022827"/>
    </source>
</evidence>
<evidence type="ECO:0000259" key="6">
    <source>
        <dbReference type="PROSITE" id="PS51387"/>
    </source>
</evidence>
<evidence type="ECO:0000256" key="2">
    <source>
        <dbReference type="ARBA" id="ARBA00008000"/>
    </source>
</evidence>
<name>A0A0N0P6Q0_LEPSE</name>
<evidence type="ECO:0000313" key="7">
    <source>
        <dbReference type="EMBL" id="KPI87896.1"/>
    </source>
</evidence>
<keyword evidence="3" id="KW-0285">Flavoprotein</keyword>
<dbReference type="GO" id="GO:0016491">
    <property type="term" value="F:oxidoreductase activity"/>
    <property type="evidence" value="ECO:0007669"/>
    <property type="project" value="UniProtKB-KW"/>
</dbReference>
<dbReference type="InterPro" id="IPR051264">
    <property type="entry name" value="FAD-oxidored/transferase_4"/>
</dbReference>
<evidence type="ECO:0000256" key="5">
    <source>
        <dbReference type="ARBA" id="ARBA00023002"/>
    </source>
</evidence>
<sequence length="517" mass="56768">MGLTPTERAAHYATRSARFAKVSPKHLEYFKSVLDLPCSATQRKGKMLTEAQATAPYNIDWMGQVQGCTPAVLLPTCTKQVSEILRYCQNERLAIVPQSGNTGLVYGSEPVFDELVLSTQLMNAAPIVSRSTMSVEAESGVILQQCQEACEKEGMLLPLTMGSKGSAMIGGNVSTNAGGIHFARYGSMHTNVLGLEVVTAKGDVLNTMSTLRKDNAGYDLKHLFIGSEGTLGVVTRAAIKLFPLPRSKQTAIFRIADFESVVALYHLAQEHLAECLSAFEVMDGESLAISPAAQVPYERISKNDVFREGKDFTAAYFCVLVETNGSSEEHDFEKLSVFVESAQTRLGEKLDGGGKYEPILSQSAAQTAQLWELREGVPVHLASRGLIYKYDVSFPIDKFYLIVEYTRELLYRQHRMNPEEVIVVGYGHFGDGNVHLNVVDLTRSHTEELDAALYPAVYEFCAAHGGSISAEHGVGLQKRDHLHLSRTPETIQLMKALKGMIDPNGILNPYKVLPLDE</sequence>
<dbReference type="SUPFAM" id="SSF56176">
    <property type="entry name" value="FAD-binding/transporter-associated domain-like"/>
    <property type="match status" value="1"/>
</dbReference>
<dbReference type="InterPro" id="IPR006094">
    <property type="entry name" value="Oxid_FAD_bind_N"/>
</dbReference>
<dbReference type="Gene3D" id="1.10.45.10">
    <property type="entry name" value="Vanillyl-alcohol Oxidase, Chain A, domain 4"/>
    <property type="match status" value="1"/>
</dbReference>
<keyword evidence="5" id="KW-0560">Oxidoreductase</keyword>
<dbReference type="Gene3D" id="3.30.465.10">
    <property type="match status" value="1"/>
</dbReference>
<dbReference type="FunFam" id="1.10.45.10:FF:000001">
    <property type="entry name" value="D-lactate dehydrogenase mitochondrial"/>
    <property type="match status" value="1"/>
</dbReference>
<accession>A0A0N0P6Q0</accession>
<dbReference type="Gene3D" id="3.30.70.2740">
    <property type="match status" value="1"/>
</dbReference>